<keyword evidence="6" id="KW-0460">Magnesium</keyword>
<dbReference type="GO" id="GO:0004326">
    <property type="term" value="F:tetrahydrofolylpolyglutamate synthase activity"/>
    <property type="evidence" value="ECO:0007669"/>
    <property type="project" value="InterPro"/>
</dbReference>
<evidence type="ECO:0000256" key="5">
    <source>
        <dbReference type="ARBA" id="ARBA00022840"/>
    </source>
</evidence>
<comment type="caution">
    <text evidence="9">The sequence shown here is derived from an EMBL/GenBank/DDBJ whole genome shotgun (WGS) entry which is preliminary data.</text>
</comment>
<dbReference type="STRING" id="1081109.A0A166V605"/>
<keyword evidence="3" id="KW-0479">Metal-binding</keyword>
<dbReference type="Gene3D" id="3.90.190.20">
    <property type="entry name" value="Mur ligase, C-terminal domain"/>
    <property type="match status" value="1"/>
</dbReference>
<dbReference type="EMBL" id="AZGY01000001">
    <property type="protein sequence ID" value="OAA33307.1"/>
    <property type="molecule type" value="Genomic_DNA"/>
</dbReference>
<dbReference type="SUPFAM" id="SSF53244">
    <property type="entry name" value="MurD-like peptide ligases, peptide-binding domain"/>
    <property type="match status" value="1"/>
</dbReference>
<accession>A0A166V605</accession>
<reference evidence="9 10" key="1">
    <citation type="journal article" date="2016" name="Genome Biol. Evol.">
        <title>Divergent and convergent evolution of fungal pathogenicity.</title>
        <authorList>
            <person name="Shang Y."/>
            <person name="Xiao G."/>
            <person name="Zheng P."/>
            <person name="Cen K."/>
            <person name="Zhan S."/>
            <person name="Wang C."/>
        </authorList>
    </citation>
    <scope>NUCLEOTIDE SEQUENCE [LARGE SCALE GENOMIC DNA]</scope>
    <source>
        <strain evidence="9 10">RCEF 2490</strain>
    </source>
</reference>
<dbReference type="OrthoDB" id="5212574at2759"/>
<gene>
    <name evidence="9" type="ORF">AAL_00772</name>
</gene>
<dbReference type="InterPro" id="IPR013221">
    <property type="entry name" value="Mur_ligase_cen"/>
</dbReference>
<protein>
    <submittedName>
        <fullName evidence="9">Dihydrofolate synthetase Fol3</fullName>
    </submittedName>
</protein>
<dbReference type="GO" id="GO:0046872">
    <property type="term" value="F:metal ion binding"/>
    <property type="evidence" value="ECO:0007669"/>
    <property type="project" value="UniProtKB-KW"/>
</dbReference>
<keyword evidence="10" id="KW-1185">Reference proteome</keyword>
<proteinExistence type="inferred from homology"/>
<dbReference type="InterPro" id="IPR036615">
    <property type="entry name" value="Mur_ligase_C_dom_sf"/>
</dbReference>
<dbReference type="InterPro" id="IPR036565">
    <property type="entry name" value="Mur-like_cat_sf"/>
</dbReference>
<evidence type="ECO:0000313" key="9">
    <source>
        <dbReference type="EMBL" id="OAA33307.1"/>
    </source>
</evidence>
<evidence type="ECO:0000256" key="6">
    <source>
        <dbReference type="ARBA" id="ARBA00022842"/>
    </source>
</evidence>
<dbReference type="GO" id="GO:0005739">
    <property type="term" value="C:mitochondrion"/>
    <property type="evidence" value="ECO:0007669"/>
    <property type="project" value="TreeGrafter"/>
</dbReference>
<name>A0A166V605_9HYPO</name>
<evidence type="ECO:0000256" key="1">
    <source>
        <dbReference type="ARBA" id="ARBA00008276"/>
    </source>
</evidence>
<organism evidence="9 10">
    <name type="scientific">Moelleriella libera RCEF 2490</name>
    <dbReference type="NCBI Taxonomy" id="1081109"/>
    <lineage>
        <taxon>Eukaryota</taxon>
        <taxon>Fungi</taxon>
        <taxon>Dikarya</taxon>
        <taxon>Ascomycota</taxon>
        <taxon>Pezizomycotina</taxon>
        <taxon>Sordariomycetes</taxon>
        <taxon>Hypocreomycetidae</taxon>
        <taxon>Hypocreales</taxon>
        <taxon>Clavicipitaceae</taxon>
        <taxon>Moelleriella</taxon>
    </lineage>
</organism>
<keyword evidence="4" id="KW-0547">Nucleotide-binding</keyword>
<keyword evidence="2" id="KW-0436">Ligase</keyword>
<evidence type="ECO:0000256" key="7">
    <source>
        <dbReference type="SAM" id="MobiDB-lite"/>
    </source>
</evidence>
<dbReference type="PANTHER" id="PTHR11136:SF0">
    <property type="entry name" value="DIHYDROFOLATE SYNTHETASE-RELATED"/>
    <property type="match status" value="1"/>
</dbReference>
<dbReference type="GO" id="GO:0005829">
    <property type="term" value="C:cytosol"/>
    <property type="evidence" value="ECO:0007669"/>
    <property type="project" value="TreeGrafter"/>
</dbReference>
<evidence type="ECO:0000256" key="3">
    <source>
        <dbReference type="ARBA" id="ARBA00022723"/>
    </source>
</evidence>
<keyword evidence="5" id="KW-0067">ATP-binding</keyword>
<feature type="domain" description="Mur ligase central" evidence="8">
    <location>
        <begin position="53"/>
        <end position="222"/>
    </location>
</feature>
<comment type="similarity">
    <text evidence="1">Belongs to the folylpolyglutamate synthase family.</text>
</comment>
<sequence length="623" mass="69428">MPTSRDIQRALARVRALLPAQKQAAFLGRNIRLGLDRINRVVPSQQTWGGIHVGGTNGKGSICALLAAMFKLSGLSHGTYTSPALPERHNCITINGLYINKRMYDMELQHVDEAYQRAATGWTRSSGEDPGDITPFERETAAAFRAFNKLNVKHGIVEVGMGGATDATNAMRYKAITIISRIDLDHQEYLGDTIEKIAKVKAGIMRQGVPCVVDHTNPASVIDVLQKHAQAIGTQITLSSKALPLIEGIDIERFRLEDYEQQNLLCARLAFHKLFPNLSIDVNQLLSLKPKPPGRLEPVRVSGLTGDTRKEPVLVDAAHNMLGLEALAKYADTRLRKGSEPVTWVIGFSSSKSKPFAKMIETLLRPQDRLAFVKYVQGPDDPPPAPAELGREIGAQIIREESRLYDGKESIGLGVQWACEQAGEGPVVVTGSLYMIRELYQMDGVEPSRKTKTRRPGRSQLWRYVKLSQERPLTPEEAREFKQARRHWHLSPVKSVVFRQVRNGGRPNSFYIPEKIRQLQQSAAHHRGQADGYGSAIRSVKNDLKKAEEDTQLIVSLQDLERRRDEHLQAYNGAMFRIRGHLADPEMKLMSHEDIFGTTGKPKSKLAAALSPAVSGTRSKEKW</sequence>
<dbReference type="InterPro" id="IPR001645">
    <property type="entry name" value="Folylpolyglutamate_synth"/>
</dbReference>
<evidence type="ECO:0000313" key="10">
    <source>
        <dbReference type="Proteomes" id="UP000078544"/>
    </source>
</evidence>
<dbReference type="Proteomes" id="UP000078544">
    <property type="component" value="Unassembled WGS sequence"/>
</dbReference>
<evidence type="ECO:0000256" key="4">
    <source>
        <dbReference type="ARBA" id="ARBA00022741"/>
    </source>
</evidence>
<evidence type="ECO:0000259" key="8">
    <source>
        <dbReference type="Pfam" id="PF08245"/>
    </source>
</evidence>
<feature type="region of interest" description="Disordered" evidence="7">
    <location>
        <begin position="600"/>
        <end position="623"/>
    </location>
</feature>
<dbReference type="AlphaFoldDB" id="A0A166V605"/>
<dbReference type="SUPFAM" id="SSF53623">
    <property type="entry name" value="MurD-like peptide ligases, catalytic domain"/>
    <property type="match status" value="1"/>
</dbReference>
<dbReference type="UniPathway" id="UPA00850"/>
<dbReference type="GO" id="GO:0008841">
    <property type="term" value="F:dihydrofolate synthase activity"/>
    <property type="evidence" value="ECO:0007669"/>
    <property type="project" value="TreeGrafter"/>
</dbReference>
<dbReference type="Gene3D" id="3.40.1190.10">
    <property type="entry name" value="Mur-like, catalytic domain"/>
    <property type="match status" value="1"/>
</dbReference>
<dbReference type="GO" id="GO:0005524">
    <property type="term" value="F:ATP binding"/>
    <property type="evidence" value="ECO:0007669"/>
    <property type="project" value="UniProtKB-KW"/>
</dbReference>
<dbReference type="PANTHER" id="PTHR11136">
    <property type="entry name" value="FOLYLPOLYGLUTAMATE SYNTHASE-RELATED"/>
    <property type="match status" value="1"/>
</dbReference>
<dbReference type="Pfam" id="PF08245">
    <property type="entry name" value="Mur_ligase_M"/>
    <property type="match status" value="1"/>
</dbReference>
<evidence type="ECO:0000256" key="2">
    <source>
        <dbReference type="ARBA" id="ARBA00022598"/>
    </source>
</evidence>
<dbReference type="NCBIfam" id="TIGR01499">
    <property type="entry name" value="folC"/>
    <property type="match status" value="1"/>
</dbReference>